<dbReference type="Proteomes" id="UP000682892">
    <property type="component" value="Unassembled WGS sequence"/>
</dbReference>
<evidence type="ECO:0000313" key="2">
    <source>
        <dbReference type="EMBL" id="EAT34142.1"/>
    </source>
</evidence>
<proteinExistence type="predicted"/>
<reference evidence="2" key="2">
    <citation type="journal article" date="2007" name="Science">
        <title>Genome sequence of Aedes aegypti, a major arbovirus vector.</title>
        <authorList>
            <person name="Nene V."/>
            <person name="Wortman J.R."/>
            <person name="Lawson D."/>
            <person name="Haas B."/>
            <person name="Kodira C."/>
            <person name="Tu Z.J."/>
            <person name="Loftus B."/>
            <person name="Xi Z."/>
            <person name="Megy K."/>
            <person name="Grabherr M."/>
            <person name="Ren Q."/>
            <person name="Zdobnov E.M."/>
            <person name="Lobo N.F."/>
            <person name="Campbell K.S."/>
            <person name="Brown S.E."/>
            <person name="Bonaldo M.F."/>
            <person name="Zhu J."/>
            <person name="Sinkins S.P."/>
            <person name="Hogenkamp D.G."/>
            <person name="Amedeo P."/>
            <person name="Arensburger P."/>
            <person name="Atkinson P.W."/>
            <person name="Bidwell S."/>
            <person name="Biedler J."/>
            <person name="Birney E."/>
            <person name="Bruggner R.V."/>
            <person name="Costas J."/>
            <person name="Coy M.R."/>
            <person name="Crabtree J."/>
            <person name="Crawford M."/>
            <person name="Debruyn B."/>
            <person name="Decaprio D."/>
            <person name="Eiglmeier K."/>
            <person name="Eisenstadt E."/>
            <person name="El-Dorry H."/>
            <person name="Gelbart W.M."/>
            <person name="Gomes S.L."/>
            <person name="Hammond M."/>
            <person name="Hannick L.I."/>
            <person name="Hogan J.R."/>
            <person name="Holmes M.H."/>
            <person name="Jaffe D."/>
            <person name="Johnston J.S."/>
            <person name="Kennedy R.C."/>
            <person name="Koo H."/>
            <person name="Kravitz S."/>
            <person name="Kriventseva E.V."/>
            <person name="Kulp D."/>
            <person name="Labutti K."/>
            <person name="Lee E."/>
            <person name="Li S."/>
            <person name="Lovin D.D."/>
            <person name="Mao C."/>
            <person name="Mauceli E."/>
            <person name="Menck C.F."/>
            <person name="Miller J.R."/>
            <person name="Montgomery P."/>
            <person name="Mori A."/>
            <person name="Nascimento A.L."/>
            <person name="Naveira H.F."/>
            <person name="Nusbaum C."/>
            <person name="O'leary S."/>
            <person name="Orvis J."/>
            <person name="Pertea M."/>
            <person name="Quesneville H."/>
            <person name="Reidenbach K.R."/>
            <person name="Rogers Y.H."/>
            <person name="Roth C.W."/>
            <person name="Schneider J.R."/>
            <person name="Schatz M."/>
            <person name="Shumway M."/>
            <person name="Stanke M."/>
            <person name="Stinson E.O."/>
            <person name="Tubio J.M."/>
            <person name="Vanzee J.P."/>
            <person name="Verjovski-Almeida S."/>
            <person name="Werner D."/>
            <person name="White O."/>
            <person name="Wyder S."/>
            <person name="Zeng Q."/>
            <person name="Zhao Q."/>
            <person name="Zhao Y."/>
            <person name="Hill C.A."/>
            <person name="Raikhel A.S."/>
            <person name="Soares M.B."/>
            <person name="Knudson D.L."/>
            <person name="Lee N.H."/>
            <person name="Galagan J."/>
            <person name="Salzberg S.L."/>
            <person name="Paulsen I.T."/>
            <person name="Dimopoulos G."/>
            <person name="Collins F.H."/>
            <person name="Birren B."/>
            <person name="Fraser-Liggett C.M."/>
            <person name="Severson D.W."/>
        </authorList>
    </citation>
    <scope>NUCLEOTIDE SEQUENCE [LARGE SCALE GENOMIC DNA]</scope>
    <source>
        <strain evidence="2">Liverpool</strain>
    </source>
</reference>
<reference evidence="2" key="1">
    <citation type="submission" date="2005-10" db="EMBL/GenBank/DDBJ databases">
        <authorList>
            <person name="Loftus B.J."/>
            <person name="Nene V.M."/>
            <person name="Hannick L.I."/>
            <person name="Bidwell S."/>
            <person name="Haas B."/>
            <person name="Amedeo P."/>
            <person name="Orvis J."/>
            <person name="Wortman J.R."/>
            <person name="White O.R."/>
            <person name="Salzberg S."/>
            <person name="Shumway M."/>
            <person name="Koo H."/>
            <person name="Zhao Y."/>
            <person name="Holmes M."/>
            <person name="Miller J."/>
            <person name="Schatz M."/>
            <person name="Pop M."/>
            <person name="Pai G."/>
            <person name="Utterback T."/>
            <person name="Rogers Y.-H."/>
            <person name="Kravitz S."/>
            <person name="Fraser C.M."/>
        </authorList>
    </citation>
    <scope>NUCLEOTIDE SEQUENCE</scope>
    <source>
        <strain evidence="2">Liverpool</strain>
    </source>
</reference>
<organism evidence="2 3">
    <name type="scientific">Aedes aegypti</name>
    <name type="common">Yellowfever mosquito</name>
    <name type="synonym">Culex aegypti</name>
    <dbReference type="NCBI Taxonomy" id="7159"/>
    <lineage>
        <taxon>Eukaryota</taxon>
        <taxon>Metazoa</taxon>
        <taxon>Ecdysozoa</taxon>
        <taxon>Arthropoda</taxon>
        <taxon>Hexapoda</taxon>
        <taxon>Insecta</taxon>
        <taxon>Pterygota</taxon>
        <taxon>Neoptera</taxon>
        <taxon>Endopterygota</taxon>
        <taxon>Diptera</taxon>
        <taxon>Nematocera</taxon>
        <taxon>Culicoidea</taxon>
        <taxon>Culicidae</taxon>
        <taxon>Culicinae</taxon>
        <taxon>Aedini</taxon>
        <taxon>Aedes</taxon>
        <taxon>Stegomyia</taxon>
    </lineage>
</organism>
<dbReference type="EMBL" id="CH478062">
    <property type="protein sequence ID" value="EAT34142.1"/>
    <property type="molecule type" value="Genomic_DNA"/>
</dbReference>
<sequence length="144" mass="16799">DKSIRDSQNPNLYKKVASIFSYIALKFSFPSNRTVCKSKLITRFRPPFCPRTGRHKPTTDATFSLFNFTSFETNPDSKLQKNLEIPTAKQNHVKYSDRRRTILNGVLVDRCNNRRHITETGSSKLKPTSKTKRQNRKKKKHKSR</sequence>
<dbReference type="PaxDb" id="7159-AAEL013588-PA"/>
<name>Q16IP7_AEDAE</name>
<feature type="compositionally biased region" description="Basic residues" evidence="1">
    <location>
        <begin position="127"/>
        <end position="144"/>
    </location>
</feature>
<feature type="non-terminal residue" evidence="2">
    <location>
        <position position="1"/>
    </location>
</feature>
<dbReference type="HOGENOM" id="CLU_1801198_0_0_1"/>
<gene>
    <name evidence="2" type="ORF">AaeL_AAEL013588</name>
</gene>
<feature type="region of interest" description="Disordered" evidence="1">
    <location>
        <begin position="114"/>
        <end position="144"/>
    </location>
</feature>
<evidence type="ECO:0000313" key="3">
    <source>
        <dbReference type="Proteomes" id="UP000682892"/>
    </source>
</evidence>
<evidence type="ECO:0000256" key="1">
    <source>
        <dbReference type="SAM" id="MobiDB-lite"/>
    </source>
</evidence>
<protein>
    <submittedName>
        <fullName evidence="2">AAEL013588-PA</fullName>
    </submittedName>
</protein>
<accession>Q16IP7</accession>
<reference evidence="2" key="3">
    <citation type="submission" date="2012-09" db="EMBL/GenBank/DDBJ databases">
        <authorList>
            <consortium name="VectorBase"/>
        </authorList>
    </citation>
    <scope>NUCLEOTIDE SEQUENCE</scope>
    <source>
        <strain evidence="2">Liverpool</strain>
    </source>
</reference>
<dbReference type="AlphaFoldDB" id="Q16IP7"/>